<evidence type="ECO:0000256" key="2">
    <source>
        <dbReference type="SAM" id="SignalP"/>
    </source>
</evidence>
<sequence length="129" mass="14655">MKFKAILTSAVLALAACSTPAAADDWRQIGVRDVRDRTDRDTIVVEGPRQFERIKLCVYRNPVHFYDVDVRYANGGHQDVSVRRRINPGECTRAIDLNGDDRNITTVSLLYEETSYRRGAHATVRLFAE</sequence>
<organism evidence="3 4">
    <name type="scientific">Terricaulis silvestris</name>
    <dbReference type="NCBI Taxonomy" id="2686094"/>
    <lineage>
        <taxon>Bacteria</taxon>
        <taxon>Pseudomonadati</taxon>
        <taxon>Pseudomonadota</taxon>
        <taxon>Alphaproteobacteria</taxon>
        <taxon>Caulobacterales</taxon>
        <taxon>Caulobacteraceae</taxon>
        <taxon>Terricaulis</taxon>
    </lineage>
</organism>
<name>A0A6I6MS27_9CAUL</name>
<dbReference type="EMBL" id="CP047045">
    <property type="protein sequence ID" value="QGZ93943.1"/>
    <property type="molecule type" value="Genomic_DNA"/>
</dbReference>
<keyword evidence="4" id="KW-1185">Reference proteome</keyword>
<dbReference type="InterPro" id="IPR010916">
    <property type="entry name" value="TonB_box_CS"/>
</dbReference>
<dbReference type="PROSITE" id="PS51257">
    <property type="entry name" value="PROKAR_LIPOPROTEIN"/>
    <property type="match status" value="1"/>
</dbReference>
<dbReference type="AlphaFoldDB" id="A0A6I6MS27"/>
<proteinExistence type="predicted"/>
<feature type="signal peptide" evidence="2">
    <location>
        <begin position="1"/>
        <end position="23"/>
    </location>
</feature>
<feature type="chain" id="PRO_5026238623" description="Lipoprotein" evidence="2">
    <location>
        <begin position="24"/>
        <end position="129"/>
    </location>
</feature>
<accession>A0A6I6MS27</accession>
<reference evidence="4" key="1">
    <citation type="submission" date="2019-12" db="EMBL/GenBank/DDBJ databases">
        <title>Complete genome of Terracaulis silvestris 0127_4.</title>
        <authorList>
            <person name="Vieira S."/>
            <person name="Riedel T."/>
            <person name="Sproer C."/>
            <person name="Pascual J."/>
            <person name="Boedeker C."/>
            <person name="Overmann J."/>
        </authorList>
    </citation>
    <scope>NUCLEOTIDE SEQUENCE [LARGE SCALE GENOMIC DNA]</scope>
    <source>
        <strain evidence="4">0127_4</strain>
    </source>
</reference>
<dbReference type="InterPro" id="IPR020240">
    <property type="entry name" value="UPF0412_YaaI"/>
</dbReference>
<keyword evidence="1 2" id="KW-0732">Signal</keyword>
<dbReference type="Pfam" id="PF10807">
    <property type="entry name" value="DUF2541"/>
    <property type="match status" value="1"/>
</dbReference>
<dbReference type="RefSeq" id="WP_158764922.1">
    <property type="nucleotide sequence ID" value="NZ_CP047045.1"/>
</dbReference>
<dbReference type="Proteomes" id="UP000431269">
    <property type="component" value="Chromosome"/>
</dbReference>
<dbReference type="KEGG" id="tsv:DSM104635_00758"/>
<protein>
    <recommendedName>
        <fullName evidence="5">Lipoprotein</fullName>
    </recommendedName>
</protein>
<evidence type="ECO:0000313" key="3">
    <source>
        <dbReference type="EMBL" id="QGZ93943.1"/>
    </source>
</evidence>
<evidence type="ECO:0000313" key="4">
    <source>
        <dbReference type="Proteomes" id="UP000431269"/>
    </source>
</evidence>
<evidence type="ECO:0000256" key="1">
    <source>
        <dbReference type="ARBA" id="ARBA00022729"/>
    </source>
</evidence>
<gene>
    <name evidence="3" type="ORF">DSM104635_00758</name>
</gene>
<evidence type="ECO:0008006" key="5">
    <source>
        <dbReference type="Google" id="ProtNLM"/>
    </source>
</evidence>
<dbReference type="PROSITE" id="PS00430">
    <property type="entry name" value="TONB_DEPENDENT_REC_1"/>
    <property type="match status" value="1"/>
</dbReference>